<dbReference type="Pfam" id="PF08238">
    <property type="entry name" value="Sel1"/>
    <property type="match status" value="7"/>
</dbReference>
<protein>
    <recommendedName>
        <fullName evidence="4">Sel1 repeat family protein</fullName>
    </recommendedName>
</protein>
<sequence length="893" mass="100846">MLDPLKQKFYEKNKKSKNQKNCKTKEKILCTCNINEIKKMTHNYISGFDVVYIRELSNERQFVSTLSSIVAMINNSYVSKSEKKYLMCINRSNFAGEEKYLYANILEQRLSKYCAENCDIYLWDSSIHHPSSITEDFLYNAPKRMNSELIADICEQSSIRENLIIFTGGGIDAKSIDTNDERMKSNGIKFNYVYAYIIGGDLSVSASYARKCPSITYIESKDKTEQINFTKEDMFALNGITNISTYNEFNSKYSNLRNAIQAKTLGTKGDKELLNKLSSISPIIRKSCNSIHQKSEFDDKMKSLQNMALGALRSVFRHNSIESVFEKFGNEVAFDKKEAANFFQITANKNDINSMINYANMLIRGDYIPINKQEAICYYKRAIDNDSTTAMVQYANALYYGKGIQINKQEASKYYKKAADNKKANAMLKYAEMLYFGDGIPINKPEACRYYKMAAENGFRIDFFGSTFCCFSDIANSHGSSGNLWCIDCSGSVGGCELYHEQLKLLLSKYRQENDDFYFWDDNYYRSSSIGVDIFTSLKLGQGGTRSEYIADICEQSTIRDHLIIVTDGCVFSGSIDKSDMKMKKNNIVFKHVTTYIIGSDGDLSVGAPYSRRCPNITYKVEKLGVEVPQIALTQEDIRALEKITSIETYNQFTGQYSHLNSAIKAKTLGTDGDVELQEQIMTFAGKIKKSCKNKSERKDTADKIRTIENMSIGALRNAFTPEDIENNVNKPPEEIVKNNEKAIQIFKKFAEKGDVDAMVTYANIKLNDDKSESANFFKKAADTGNETAILKYADMLRTGDGIPVNREESARYFKKAADIGNVTASLAYAFMVKLGDGVSVNKEEAAHYFKQAADNGGSKEKLFYAYMLKNGDGIPANKTEADKYFKLAASEK</sequence>
<evidence type="ECO:0000256" key="1">
    <source>
        <dbReference type="ARBA" id="ARBA00038101"/>
    </source>
</evidence>
<evidence type="ECO:0000313" key="2">
    <source>
        <dbReference type="EMBL" id="KAK8898129.1"/>
    </source>
</evidence>
<name>A0ABR2L463_9EUKA</name>
<dbReference type="Proteomes" id="UP001470230">
    <property type="component" value="Unassembled WGS sequence"/>
</dbReference>
<dbReference type="SUPFAM" id="SSF81901">
    <property type="entry name" value="HCP-like"/>
    <property type="match status" value="2"/>
</dbReference>
<organism evidence="2 3">
    <name type="scientific">Tritrichomonas musculus</name>
    <dbReference type="NCBI Taxonomy" id="1915356"/>
    <lineage>
        <taxon>Eukaryota</taxon>
        <taxon>Metamonada</taxon>
        <taxon>Parabasalia</taxon>
        <taxon>Tritrichomonadida</taxon>
        <taxon>Tritrichomonadidae</taxon>
        <taxon>Tritrichomonas</taxon>
    </lineage>
</organism>
<comment type="caution">
    <text evidence="2">The sequence shown here is derived from an EMBL/GenBank/DDBJ whole genome shotgun (WGS) entry which is preliminary data.</text>
</comment>
<gene>
    <name evidence="2" type="ORF">M9Y10_000399</name>
</gene>
<dbReference type="PANTHER" id="PTHR11102">
    <property type="entry name" value="SEL-1-LIKE PROTEIN"/>
    <property type="match status" value="1"/>
</dbReference>
<evidence type="ECO:0008006" key="4">
    <source>
        <dbReference type="Google" id="ProtNLM"/>
    </source>
</evidence>
<dbReference type="InterPro" id="IPR024949">
    <property type="entry name" value="Bet_v_I_allergen"/>
</dbReference>
<accession>A0ABR2L463</accession>
<keyword evidence="3" id="KW-1185">Reference proteome</keyword>
<dbReference type="InterPro" id="IPR011990">
    <property type="entry name" value="TPR-like_helical_dom_sf"/>
</dbReference>
<dbReference type="PROSITE" id="PS00451">
    <property type="entry name" value="PATHOGENESIS_BETVI"/>
    <property type="match status" value="1"/>
</dbReference>
<dbReference type="SMART" id="SM00671">
    <property type="entry name" value="SEL1"/>
    <property type="match status" value="7"/>
</dbReference>
<dbReference type="PANTHER" id="PTHR11102:SF160">
    <property type="entry name" value="ERAD-ASSOCIATED E3 UBIQUITIN-PROTEIN LIGASE COMPONENT HRD3"/>
    <property type="match status" value="1"/>
</dbReference>
<reference evidence="2 3" key="1">
    <citation type="submission" date="2024-04" db="EMBL/GenBank/DDBJ databases">
        <title>Tritrichomonas musculus Genome.</title>
        <authorList>
            <person name="Alves-Ferreira E."/>
            <person name="Grigg M."/>
            <person name="Lorenzi H."/>
            <person name="Galac M."/>
        </authorList>
    </citation>
    <scope>NUCLEOTIDE SEQUENCE [LARGE SCALE GENOMIC DNA]</scope>
    <source>
        <strain evidence="2 3">EAF2021</strain>
    </source>
</reference>
<evidence type="ECO:0000313" key="3">
    <source>
        <dbReference type="Proteomes" id="UP001470230"/>
    </source>
</evidence>
<comment type="similarity">
    <text evidence="1">Belongs to the sel-1 family.</text>
</comment>
<dbReference type="InterPro" id="IPR050767">
    <property type="entry name" value="Sel1_AlgK"/>
</dbReference>
<dbReference type="InterPro" id="IPR006597">
    <property type="entry name" value="Sel1-like"/>
</dbReference>
<proteinExistence type="inferred from homology"/>
<dbReference type="EMBL" id="JAPFFF010000001">
    <property type="protein sequence ID" value="KAK8898129.1"/>
    <property type="molecule type" value="Genomic_DNA"/>
</dbReference>
<dbReference type="Gene3D" id="1.25.40.10">
    <property type="entry name" value="Tetratricopeptide repeat domain"/>
    <property type="match status" value="2"/>
</dbReference>